<dbReference type="InterPro" id="IPR008259">
    <property type="entry name" value="FMN_hydac_DH_AS"/>
</dbReference>
<gene>
    <name evidence="8" type="ORF">BN869_000005093_1</name>
</gene>
<dbReference type="SUPFAM" id="SSF51395">
    <property type="entry name" value="FMN-linked oxidoreductases"/>
    <property type="match status" value="1"/>
</dbReference>
<keyword evidence="4" id="KW-0560">Oxidoreductase</keyword>
<evidence type="ECO:0000256" key="4">
    <source>
        <dbReference type="ARBA" id="ARBA00023002"/>
    </source>
</evidence>
<dbReference type="InterPro" id="IPR037396">
    <property type="entry name" value="FMN_HAD"/>
</dbReference>
<dbReference type="PANTHER" id="PTHR10578:SF101">
    <property type="entry name" value="L-LACTATE DEHYDROGENASE (CYTOCHROME B2)"/>
    <property type="match status" value="1"/>
</dbReference>
<keyword evidence="5" id="KW-0408">Iron</keyword>
<dbReference type="PROSITE" id="PS00191">
    <property type="entry name" value="CYTOCHROME_B5_1"/>
    <property type="match status" value="1"/>
</dbReference>
<dbReference type="EMBL" id="CDPU01000012">
    <property type="protein sequence ID" value="CEO49036.1"/>
    <property type="molecule type" value="Genomic_DNA"/>
</dbReference>
<evidence type="ECO:0000256" key="1">
    <source>
        <dbReference type="ARBA" id="ARBA00001917"/>
    </source>
</evidence>
<dbReference type="PROSITE" id="PS50255">
    <property type="entry name" value="CYTOCHROME_B5_2"/>
    <property type="match status" value="1"/>
</dbReference>
<protein>
    <recommendedName>
        <fullName evidence="9">Cytochrome b2, mitochondrial</fullName>
    </recommendedName>
</protein>
<dbReference type="GO" id="GO:0004460">
    <property type="term" value="F:L-lactate dehydrogenase (cytochrome) activity"/>
    <property type="evidence" value="ECO:0007669"/>
    <property type="project" value="TreeGrafter"/>
</dbReference>
<dbReference type="InterPro" id="IPR018506">
    <property type="entry name" value="Cyt_B5_heme-BS"/>
</dbReference>
<name>A0A0B7K2X3_BIOOC</name>
<dbReference type="SMART" id="SM01117">
    <property type="entry name" value="Cyt-b5"/>
    <property type="match status" value="1"/>
</dbReference>
<dbReference type="PROSITE" id="PS51349">
    <property type="entry name" value="FMN_HYDROXY_ACID_DH_2"/>
    <property type="match status" value="1"/>
</dbReference>
<proteinExistence type="predicted"/>
<evidence type="ECO:0000256" key="5">
    <source>
        <dbReference type="ARBA" id="ARBA00023004"/>
    </source>
</evidence>
<comment type="cofactor">
    <cofactor evidence="1">
        <name>FMN</name>
        <dbReference type="ChEBI" id="CHEBI:58210"/>
    </cofactor>
</comment>
<evidence type="ECO:0000259" key="7">
    <source>
        <dbReference type="PROSITE" id="PS51349"/>
    </source>
</evidence>
<dbReference type="AlphaFoldDB" id="A0A0B7K2X3"/>
<dbReference type="InterPro" id="IPR000262">
    <property type="entry name" value="FMN-dep_DH"/>
</dbReference>
<dbReference type="InterPro" id="IPR013785">
    <property type="entry name" value="Aldolase_TIM"/>
</dbReference>
<accession>A0A0B7K2X3</accession>
<dbReference type="GO" id="GO:0020037">
    <property type="term" value="F:heme binding"/>
    <property type="evidence" value="ECO:0007669"/>
    <property type="project" value="InterPro"/>
</dbReference>
<dbReference type="GO" id="GO:0046872">
    <property type="term" value="F:metal ion binding"/>
    <property type="evidence" value="ECO:0007669"/>
    <property type="project" value="UniProtKB-KW"/>
</dbReference>
<evidence type="ECO:0008006" key="9">
    <source>
        <dbReference type="Google" id="ProtNLM"/>
    </source>
</evidence>
<evidence type="ECO:0000313" key="8">
    <source>
        <dbReference type="EMBL" id="CEO49036.1"/>
    </source>
</evidence>
<sequence>MALRLSSSSFKTALPLLRNSRGAPVSQSRALPSRYFTTTQPRFTRPAAPESRAGPNQSHRSFTSAWAAFAVLVRRLCQCSASDAAAGSALISYDEVQKHTSAEDCWVIINNVLRRSYLQGFVYDVTDFLQLHPGGVQAIVAQAGKDASKLFTMLHPPDALGTLPTEYCLGPVDPETLPAQEEEELSEAEQLRQQARENMPPAENMVMVQDFEDWAQKVLSETAWAYYRSAADEEMMDCARRFVLTMALVAFTENRDALRRYFFRPRILQKNSTEGITETTFMGIPTSVPIFISPAAMAKLGHPLGEVNLTKAAGECGIVQMQFPGETIVVLMKLIDVWISANASCGLEEMFEAKREDQSLIYQLYLNKDRAASETLIQKVEKLGAKAIVFTVDVMWQSKRTMDDYNLTWSDLAFIRLLKKNTKLPIIVKGVQSVEDVQLCADHGVQGVILSNHGGRQADYSPAPIDILYEVRSLRPELFDKVEIMIDGGIRTGADAVKALALGAKAVGIGRPALYANGTHGEEGVKRVINIFQEEIASTMRNIGVSKIQDLKPEMVGPAGPWVGRNRPPYVP</sequence>
<dbReference type="Pfam" id="PF01070">
    <property type="entry name" value="FMN_dh"/>
    <property type="match status" value="1"/>
</dbReference>
<keyword evidence="2" id="KW-0349">Heme</keyword>
<dbReference type="GO" id="GO:0006089">
    <property type="term" value="P:lactate metabolic process"/>
    <property type="evidence" value="ECO:0007669"/>
    <property type="project" value="TreeGrafter"/>
</dbReference>
<dbReference type="SUPFAM" id="SSF55856">
    <property type="entry name" value="Cytochrome b5-like heme/steroid binding domain"/>
    <property type="match status" value="1"/>
</dbReference>
<organism evidence="8">
    <name type="scientific">Bionectria ochroleuca</name>
    <name type="common">Gliocladium roseum</name>
    <dbReference type="NCBI Taxonomy" id="29856"/>
    <lineage>
        <taxon>Eukaryota</taxon>
        <taxon>Fungi</taxon>
        <taxon>Dikarya</taxon>
        <taxon>Ascomycota</taxon>
        <taxon>Pezizomycotina</taxon>
        <taxon>Sordariomycetes</taxon>
        <taxon>Hypocreomycetidae</taxon>
        <taxon>Hypocreales</taxon>
        <taxon>Bionectriaceae</taxon>
        <taxon>Clonostachys</taxon>
    </lineage>
</organism>
<evidence type="ECO:0000256" key="3">
    <source>
        <dbReference type="ARBA" id="ARBA00022723"/>
    </source>
</evidence>
<dbReference type="PANTHER" id="PTHR10578">
    <property type="entry name" value="S -2-HYDROXY-ACID OXIDASE-RELATED"/>
    <property type="match status" value="1"/>
</dbReference>
<feature type="domain" description="Cytochrome b5 heme-binding" evidence="6">
    <location>
        <begin position="88"/>
        <end position="173"/>
    </location>
</feature>
<dbReference type="InterPro" id="IPR036400">
    <property type="entry name" value="Cyt_B5-like_heme/steroid_sf"/>
</dbReference>
<reference evidence="8" key="1">
    <citation type="submission" date="2015-01" db="EMBL/GenBank/DDBJ databases">
        <authorList>
            <person name="Durling Mikael"/>
        </authorList>
    </citation>
    <scope>NUCLEOTIDE SEQUENCE</scope>
</reference>
<dbReference type="Gene3D" id="3.10.120.10">
    <property type="entry name" value="Cytochrome b5-like heme/steroid binding domain"/>
    <property type="match status" value="1"/>
</dbReference>
<dbReference type="InterPro" id="IPR001199">
    <property type="entry name" value="Cyt_B5-like_heme/steroid-bd"/>
</dbReference>
<dbReference type="Pfam" id="PF00173">
    <property type="entry name" value="Cyt-b5"/>
    <property type="match status" value="1"/>
</dbReference>
<feature type="domain" description="FMN hydroxy acid dehydrogenase" evidence="7">
    <location>
        <begin position="200"/>
        <end position="561"/>
    </location>
</feature>
<evidence type="ECO:0000256" key="2">
    <source>
        <dbReference type="ARBA" id="ARBA00022617"/>
    </source>
</evidence>
<keyword evidence="3" id="KW-0479">Metal-binding</keyword>
<evidence type="ECO:0000259" key="6">
    <source>
        <dbReference type="PROSITE" id="PS50255"/>
    </source>
</evidence>
<dbReference type="Gene3D" id="3.20.20.70">
    <property type="entry name" value="Aldolase class I"/>
    <property type="match status" value="2"/>
</dbReference>
<dbReference type="PROSITE" id="PS00557">
    <property type="entry name" value="FMN_HYDROXY_ACID_DH_1"/>
    <property type="match status" value="1"/>
</dbReference>